<dbReference type="InterPro" id="IPR021880">
    <property type="entry name" value="DUF3489"/>
</dbReference>
<gene>
    <name evidence="1" type="ORF">ACFQPS_07850</name>
</gene>
<evidence type="ECO:0000313" key="1">
    <source>
        <dbReference type="EMBL" id="MFC7333072.1"/>
    </source>
</evidence>
<dbReference type="EMBL" id="JBHTCM010000009">
    <property type="protein sequence ID" value="MFC7333072.1"/>
    <property type="molecule type" value="Genomic_DNA"/>
</dbReference>
<organism evidence="1 2">
    <name type="scientific">Rhodocista pekingensis</name>
    <dbReference type="NCBI Taxonomy" id="201185"/>
    <lineage>
        <taxon>Bacteria</taxon>
        <taxon>Pseudomonadati</taxon>
        <taxon>Pseudomonadota</taxon>
        <taxon>Alphaproteobacteria</taxon>
        <taxon>Rhodospirillales</taxon>
        <taxon>Azospirillaceae</taxon>
        <taxon>Rhodocista</taxon>
    </lineage>
</organism>
<comment type="caution">
    <text evidence="1">The sequence shown here is derived from an EMBL/GenBank/DDBJ whole genome shotgun (WGS) entry which is preliminary data.</text>
</comment>
<dbReference type="Pfam" id="PF11994">
    <property type="entry name" value="DUF3489"/>
    <property type="match status" value="1"/>
</dbReference>
<sequence length="159" mass="16729">MTALSDLTIAELAAAYGVIAGIPMLPRSFNTKTKAINRLDSLLSQRGLTIADALQAAGREPVEAPTRTADLEAAVTAIEQTLAAEPPRAVKSRADSKQAQVIAMLRRPQGATITEIAAATGWQAHTVRGVLAGALKKKLGLTVTSEKVEGRGRTYRIAT</sequence>
<dbReference type="Proteomes" id="UP001596456">
    <property type="component" value="Unassembled WGS sequence"/>
</dbReference>
<accession>A0ABW2KT59</accession>
<keyword evidence="2" id="KW-1185">Reference proteome</keyword>
<protein>
    <submittedName>
        <fullName evidence="1">DUF3489 domain-containing protein</fullName>
    </submittedName>
</protein>
<name>A0ABW2KT59_9PROT</name>
<dbReference type="RefSeq" id="WP_377357917.1">
    <property type="nucleotide sequence ID" value="NZ_JBHTCM010000009.1"/>
</dbReference>
<proteinExistence type="predicted"/>
<reference evidence="2" key="1">
    <citation type="journal article" date="2019" name="Int. J. Syst. Evol. Microbiol.">
        <title>The Global Catalogue of Microorganisms (GCM) 10K type strain sequencing project: providing services to taxonomists for standard genome sequencing and annotation.</title>
        <authorList>
            <consortium name="The Broad Institute Genomics Platform"/>
            <consortium name="The Broad Institute Genome Sequencing Center for Infectious Disease"/>
            <person name="Wu L."/>
            <person name="Ma J."/>
        </authorList>
    </citation>
    <scope>NUCLEOTIDE SEQUENCE [LARGE SCALE GENOMIC DNA]</scope>
    <source>
        <strain evidence="2">CGMCC 1.16275</strain>
    </source>
</reference>
<evidence type="ECO:0000313" key="2">
    <source>
        <dbReference type="Proteomes" id="UP001596456"/>
    </source>
</evidence>